<feature type="transmembrane region" description="Helical" evidence="11">
    <location>
        <begin position="194"/>
        <end position="227"/>
    </location>
</feature>
<dbReference type="GO" id="GO:0019344">
    <property type="term" value="P:cysteine biosynthetic process"/>
    <property type="evidence" value="ECO:0007669"/>
    <property type="project" value="UniProtKB-UniRule"/>
</dbReference>
<dbReference type="PANTHER" id="PTHR37468">
    <property type="entry name" value="SULFATE TRANSPORTER CYSZ"/>
    <property type="match status" value="1"/>
</dbReference>
<comment type="caution">
    <text evidence="12">The sequence shown here is derived from an EMBL/GenBank/DDBJ whole genome shotgun (WGS) entry which is preliminary data.</text>
</comment>
<keyword evidence="10 11" id="KW-0198">Cysteine biosynthesis</keyword>
<feature type="transmembrane region" description="Helical" evidence="11">
    <location>
        <begin position="20"/>
        <end position="39"/>
    </location>
</feature>
<dbReference type="OrthoDB" id="5292355at2"/>
<reference evidence="12 13" key="1">
    <citation type="submission" date="2019-01" db="EMBL/GenBank/DDBJ databases">
        <authorList>
            <person name="Chen W.-M."/>
        </authorList>
    </citation>
    <scope>NUCLEOTIDE SEQUENCE [LARGE SCALE GENOMIC DNA]</scope>
    <source>
        <strain evidence="12 13">KYPC3</strain>
    </source>
</reference>
<dbReference type="AlphaFoldDB" id="A0A437R1T2"/>
<evidence type="ECO:0000313" key="13">
    <source>
        <dbReference type="Proteomes" id="UP000283077"/>
    </source>
</evidence>
<gene>
    <name evidence="11 12" type="primary">cysZ</name>
    <name evidence="12" type="ORF">EOE67_06300</name>
</gene>
<evidence type="ECO:0000256" key="3">
    <source>
        <dbReference type="ARBA" id="ARBA00022475"/>
    </source>
</evidence>
<keyword evidence="4 11" id="KW-0997">Cell inner membrane</keyword>
<evidence type="ECO:0000256" key="6">
    <source>
        <dbReference type="ARBA" id="ARBA00022692"/>
    </source>
</evidence>
<accession>A0A437R1T2</accession>
<comment type="subcellular location">
    <subcellularLocation>
        <location evidence="11">Cell inner membrane</location>
        <topology evidence="11">Multi-pass membrane protein</topology>
    </subcellularLocation>
    <subcellularLocation>
        <location evidence="1">Membrane</location>
        <topology evidence="1">Multi-pass membrane protein</topology>
    </subcellularLocation>
</comment>
<dbReference type="GO" id="GO:0005886">
    <property type="term" value="C:plasma membrane"/>
    <property type="evidence" value="ECO:0007669"/>
    <property type="project" value="UniProtKB-SubCell"/>
</dbReference>
<evidence type="ECO:0000256" key="1">
    <source>
        <dbReference type="ARBA" id="ARBA00004141"/>
    </source>
</evidence>
<keyword evidence="7 11" id="KW-1133">Transmembrane helix</keyword>
<dbReference type="InterPro" id="IPR050480">
    <property type="entry name" value="CysZ-like"/>
</dbReference>
<dbReference type="GO" id="GO:0009675">
    <property type="term" value="F:high-affinity sulfate:proton symporter activity"/>
    <property type="evidence" value="ECO:0007669"/>
    <property type="project" value="TreeGrafter"/>
</dbReference>
<evidence type="ECO:0000256" key="9">
    <source>
        <dbReference type="ARBA" id="ARBA00023136"/>
    </source>
</evidence>
<keyword evidence="2 11" id="KW-0813">Transport</keyword>
<keyword evidence="6 11" id="KW-0812">Transmembrane</keyword>
<keyword evidence="3 11" id="KW-1003">Cell membrane</keyword>
<name>A0A437R1T2_9GAMM</name>
<organism evidence="12 13">
    <name type="scientific">Rheinheimera riviphila</name>
    <dbReference type="NCBI Taxonomy" id="1834037"/>
    <lineage>
        <taxon>Bacteria</taxon>
        <taxon>Pseudomonadati</taxon>
        <taxon>Pseudomonadota</taxon>
        <taxon>Gammaproteobacteria</taxon>
        <taxon>Chromatiales</taxon>
        <taxon>Chromatiaceae</taxon>
        <taxon>Rheinheimera</taxon>
    </lineage>
</organism>
<dbReference type="HAMAP" id="MF_00468">
    <property type="entry name" value="CysZ"/>
    <property type="match status" value="1"/>
</dbReference>
<evidence type="ECO:0000256" key="4">
    <source>
        <dbReference type="ARBA" id="ARBA00022519"/>
    </source>
</evidence>
<dbReference type="InterPro" id="IPR022985">
    <property type="entry name" value="Sulfate_CysZ"/>
</dbReference>
<evidence type="ECO:0000313" key="12">
    <source>
        <dbReference type="EMBL" id="RVU40647.1"/>
    </source>
</evidence>
<sequence>MKYFFQGLSLLSAKGLRRYVLVPLSINLVLFAVAFFYLLQQVGGWVEFLIGFVPEWLSFLSYILWPMLVLSSVLTLAFTFTMVANFIAAPFNALLSEKVELHLSGEALPEQGFSGFVKDVPRMLGREWTKFVYCFPRALVFLLAFFFIPLIGQLMWFLFTSWMMAIQYCDYAYDNHKVPFDKMRQQLRSDVSGSYGFGMTVAIASMVPFLNLLVMPIAVCGGTAMWVDKYRGSHYPK</sequence>
<dbReference type="Pfam" id="PF07264">
    <property type="entry name" value="EI24"/>
    <property type="match status" value="1"/>
</dbReference>
<keyword evidence="13" id="KW-1185">Reference proteome</keyword>
<dbReference type="RefSeq" id="WP_127698183.1">
    <property type="nucleotide sequence ID" value="NZ_SACS01000004.1"/>
</dbReference>
<evidence type="ECO:0000256" key="8">
    <source>
        <dbReference type="ARBA" id="ARBA00023032"/>
    </source>
</evidence>
<evidence type="ECO:0000256" key="5">
    <source>
        <dbReference type="ARBA" id="ARBA00022605"/>
    </source>
</evidence>
<keyword evidence="5 11" id="KW-0028">Amino-acid biosynthesis</keyword>
<keyword evidence="9 11" id="KW-0472">Membrane</keyword>
<comment type="function">
    <text evidence="11">High affinity, high specificity proton-dependent sulfate transporter, which mediates sulfate uptake. Provides the sulfur source for the cysteine synthesis pathway.</text>
</comment>
<dbReference type="GO" id="GO:0000103">
    <property type="term" value="P:sulfate assimilation"/>
    <property type="evidence" value="ECO:0007669"/>
    <property type="project" value="InterPro"/>
</dbReference>
<proteinExistence type="inferred from homology"/>
<evidence type="ECO:0000256" key="2">
    <source>
        <dbReference type="ARBA" id="ARBA00022448"/>
    </source>
</evidence>
<protein>
    <recommendedName>
        <fullName evidence="11">Sulfate transporter CysZ</fullName>
    </recommendedName>
</protein>
<comment type="caution">
    <text evidence="11">Lacks conserved residue(s) required for the propagation of feature annotation.</text>
</comment>
<evidence type="ECO:0000256" key="7">
    <source>
        <dbReference type="ARBA" id="ARBA00022989"/>
    </source>
</evidence>
<dbReference type="EMBL" id="SACS01000004">
    <property type="protein sequence ID" value="RVU40647.1"/>
    <property type="molecule type" value="Genomic_DNA"/>
</dbReference>
<dbReference type="PANTHER" id="PTHR37468:SF1">
    <property type="entry name" value="SULFATE TRANSPORTER CYSZ"/>
    <property type="match status" value="1"/>
</dbReference>
<feature type="transmembrane region" description="Helical" evidence="11">
    <location>
        <begin position="59"/>
        <end position="88"/>
    </location>
</feature>
<evidence type="ECO:0000256" key="10">
    <source>
        <dbReference type="ARBA" id="ARBA00023192"/>
    </source>
</evidence>
<comment type="similarity">
    <text evidence="11">Belongs to the CysZ family.</text>
</comment>
<dbReference type="Proteomes" id="UP000283077">
    <property type="component" value="Unassembled WGS sequence"/>
</dbReference>
<keyword evidence="8 11" id="KW-0764">Sulfate transport</keyword>
<evidence type="ECO:0000256" key="11">
    <source>
        <dbReference type="HAMAP-Rule" id="MF_00468"/>
    </source>
</evidence>
<dbReference type="NCBIfam" id="NF003433">
    <property type="entry name" value="PRK04949.1"/>
    <property type="match status" value="1"/>
</dbReference>
<dbReference type="InterPro" id="IPR059112">
    <property type="entry name" value="CysZ/EI24"/>
</dbReference>